<organism evidence="2 3">
    <name type="scientific">Apatococcus fuscideae</name>
    <dbReference type="NCBI Taxonomy" id="2026836"/>
    <lineage>
        <taxon>Eukaryota</taxon>
        <taxon>Viridiplantae</taxon>
        <taxon>Chlorophyta</taxon>
        <taxon>core chlorophytes</taxon>
        <taxon>Trebouxiophyceae</taxon>
        <taxon>Chlorellales</taxon>
        <taxon>Chlorellaceae</taxon>
        <taxon>Apatococcus</taxon>
    </lineage>
</organism>
<dbReference type="GO" id="GO:0005856">
    <property type="term" value="C:cytoskeleton"/>
    <property type="evidence" value="ECO:0007669"/>
    <property type="project" value="TreeGrafter"/>
</dbReference>
<proteinExistence type="predicted"/>
<dbReference type="Pfam" id="PF00596">
    <property type="entry name" value="Aldolase_II"/>
    <property type="match status" value="1"/>
</dbReference>
<dbReference type="PANTHER" id="PTHR10672:SF21">
    <property type="entry name" value="CLASS II ALDOLASE_ADDUCIN N-TERMINAL DOMAIN-CONTAINING PROTEIN"/>
    <property type="match status" value="1"/>
</dbReference>
<dbReference type="Gene3D" id="3.40.225.10">
    <property type="entry name" value="Class II aldolase/adducin N-terminal domain"/>
    <property type="match status" value="1"/>
</dbReference>
<keyword evidence="3" id="KW-1185">Reference proteome</keyword>
<dbReference type="InterPro" id="IPR051017">
    <property type="entry name" value="Aldolase-II_Adducin_sf"/>
</dbReference>
<dbReference type="InterPro" id="IPR036409">
    <property type="entry name" value="Aldolase_II/adducin_N_sf"/>
</dbReference>
<dbReference type="InterPro" id="IPR001303">
    <property type="entry name" value="Aldolase_II/adducin_N"/>
</dbReference>
<evidence type="ECO:0000259" key="1">
    <source>
        <dbReference type="Pfam" id="PF00596"/>
    </source>
</evidence>
<comment type="caution">
    <text evidence="2">The sequence shown here is derived from an EMBL/GenBank/DDBJ whole genome shotgun (WGS) entry which is preliminary data.</text>
</comment>
<dbReference type="AlphaFoldDB" id="A0AAW1SSL6"/>
<evidence type="ECO:0000313" key="2">
    <source>
        <dbReference type="EMBL" id="KAK9855144.1"/>
    </source>
</evidence>
<protein>
    <recommendedName>
        <fullName evidence="1">Class II aldolase/adducin N-terminal domain-containing protein</fullName>
    </recommendedName>
</protein>
<dbReference type="EMBL" id="JALJOV010001073">
    <property type="protein sequence ID" value="KAK9855144.1"/>
    <property type="molecule type" value="Genomic_DNA"/>
</dbReference>
<dbReference type="Proteomes" id="UP001485043">
    <property type="component" value="Unassembled WGS sequence"/>
</dbReference>
<dbReference type="SUPFAM" id="SSF53639">
    <property type="entry name" value="AraD/HMP-PK domain-like"/>
    <property type="match status" value="1"/>
</dbReference>
<reference evidence="2 3" key="1">
    <citation type="journal article" date="2024" name="Nat. Commun.">
        <title>Phylogenomics reveals the evolutionary origins of lichenization in chlorophyte algae.</title>
        <authorList>
            <person name="Puginier C."/>
            <person name="Libourel C."/>
            <person name="Otte J."/>
            <person name="Skaloud P."/>
            <person name="Haon M."/>
            <person name="Grisel S."/>
            <person name="Petersen M."/>
            <person name="Berrin J.G."/>
            <person name="Delaux P.M."/>
            <person name="Dal Grande F."/>
            <person name="Keller J."/>
        </authorList>
    </citation>
    <scope>NUCLEOTIDE SEQUENCE [LARGE SCALE GENOMIC DNA]</scope>
    <source>
        <strain evidence="2 3">SAG 2523</strain>
    </source>
</reference>
<feature type="domain" description="Class II aldolase/adducin N-terminal" evidence="1">
    <location>
        <begin position="92"/>
        <end position="145"/>
    </location>
</feature>
<sequence length="174" mass="18998">MLLSGVHQHIPTIHSLGGPASLSVLPRSCRASRRALPTVAVAAPERSQISKSDEELGRELKAKFQTFESYPEPVYGTNNLGCSEEEWQHRVDLAAAYRLACRFGFNEGIVNHFTAWVPGAEVMLVHPFGLAWEEVTASISISVDAVSHPLAPLAFDFGFSPLIKLGKQPVSYLV</sequence>
<dbReference type="GO" id="GO:0051015">
    <property type="term" value="F:actin filament binding"/>
    <property type="evidence" value="ECO:0007669"/>
    <property type="project" value="TreeGrafter"/>
</dbReference>
<accession>A0AAW1SSL6</accession>
<name>A0AAW1SSL6_9CHLO</name>
<gene>
    <name evidence="2" type="ORF">WJX84_009175</name>
</gene>
<dbReference type="PANTHER" id="PTHR10672">
    <property type="entry name" value="ADDUCIN"/>
    <property type="match status" value="1"/>
</dbReference>
<evidence type="ECO:0000313" key="3">
    <source>
        <dbReference type="Proteomes" id="UP001485043"/>
    </source>
</evidence>